<dbReference type="OrthoDB" id="426882at2759"/>
<dbReference type="AlphaFoldDB" id="A0A0C2FDS0"/>
<feature type="compositionally biased region" description="Low complexity" evidence="6">
    <location>
        <begin position="108"/>
        <end position="118"/>
    </location>
</feature>
<gene>
    <name evidence="7" type="ORF">SPBR_07449</name>
</gene>
<dbReference type="VEuPathDB" id="FungiDB:SPBR_07449"/>
<comment type="caution">
    <text evidence="7">The sequence shown here is derived from an EMBL/GenBank/DDBJ whole genome shotgun (WGS) entry which is preliminary data.</text>
</comment>
<dbReference type="InterPro" id="IPR050815">
    <property type="entry name" value="TF_fung"/>
</dbReference>
<dbReference type="PANTHER" id="PTHR47338:SF4">
    <property type="entry name" value="ZN(II)2CYS6 TRANSCRIPTION FACTOR (EUROFUNG)"/>
    <property type="match status" value="1"/>
</dbReference>
<evidence type="ECO:0000256" key="3">
    <source>
        <dbReference type="ARBA" id="ARBA00023015"/>
    </source>
</evidence>
<dbReference type="HOGENOM" id="CLU_096910_0_0_1"/>
<dbReference type="GO" id="GO:0046872">
    <property type="term" value="F:metal ion binding"/>
    <property type="evidence" value="ECO:0007669"/>
    <property type="project" value="UniProtKB-KW"/>
</dbReference>
<keyword evidence="8" id="KW-1185">Reference proteome</keyword>
<protein>
    <submittedName>
        <fullName evidence="7">Uncharacterized protein</fullName>
    </submittedName>
</protein>
<evidence type="ECO:0000313" key="8">
    <source>
        <dbReference type="Proteomes" id="UP000031575"/>
    </source>
</evidence>
<feature type="compositionally biased region" description="Polar residues" evidence="6">
    <location>
        <begin position="172"/>
        <end position="182"/>
    </location>
</feature>
<keyword evidence="2" id="KW-0479">Metal-binding</keyword>
<dbReference type="GO" id="GO:0000981">
    <property type="term" value="F:DNA-binding transcription factor activity, RNA polymerase II-specific"/>
    <property type="evidence" value="ECO:0007669"/>
    <property type="project" value="InterPro"/>
</dbReference>
<keyword evidence="3" id="KW-0805">Transcription regulation</keyword>
<name>A0A0C2FDS0_9PEZI</name>
<keyword evidence="5" id="KW-0539">Nucleus</keyword>
<feature type="region of interest" description="Disordered" evidence="6">
    <location>
        <begin position="1"/>
        <end position="68"/>
    </location>
</feature>
<dbReference type="CDD" id="cd12148">
    <property type="entry name" value="fungal_TF_MHR"/>
    <property type="match status" value="1"/>
</dbReference>
<keyword evidence="4" id="KW-0804">Transcription</keyword>
<evidence type="ECO:0000256" key="5">
    <source>
        <dbReference type="ARBA" id="ARBA00023242"/>
    </source>
</evidence>
<feature type="compositionally biased region" description="Basic and acidic residues" evidence="6">
    <location>
        <begin position="80"/>
        <end position="89"/>
    </location>
</feature>
<reference evidence="7 8" key="1">
    <citation type="journal article" date="2014" name="BMC Genomics">
        <title>Comparative genomics of the major fungal agents of human and animal Sporotrichosis: Sporothrix schenckii and Sporothrix brasiliensis.</title>
        <authorList>
            <person name="Teixeira M.M."/>
            <person name="de Almeida L.G."/>
            <person name="Kubitschek-Barreira P."/>
            <person name="Alves F.L."/>
            <person name="Kioshima E.S."/>
            <person name="Abadio A.K."/>
            <person name="Fernandes L."/>
            <person name="Derengowski L.S."/>
            <person name="Ferreira K.S."/>
            <person name="Souza R.C."/>
            <person name="Ruiz J.C."/>
            <person name="de Andrade N.C."/>
            <person name="Paes H.C."/>
            <person name="Nicola A.M."/>
            <person name="Albuquerque P."/>
            <person name="Gerber A.L."/>
            <person name="Martins V.P."/>
            <person name="Peconick L.D."/>
            <person name="Neto A.V."/>
            <person name="Chaucanez C.B."/>
            <person name="Silva P.A."/>
            <person name="Cunha O.L."/>
            <person name="de Oliveira F.F."/>
            <person name="dos Santos T.C."/>
            <person name="Barros A.L."/>
            <person name="Soares M.A."/>
            <person name="de Oliveira L.M."/>
            <person name="Marini M.M."/>
            <person name="Villalobos-Duno H."/>
            <person name="Cunha M.M."/>
            <person name="de Hoog S."/>
            <person name="da Silveira J.F."/>
            <person name="Henrissat B."/>
            <person name="Nino-Vega G.A."/>
            <person name="Cisalpino P.S."/>
            <person name="Mora-Montes H.M."/>
            <person name="Almeida S.R."/>
            <person name="Stajich J.E."/>
            <person name="Lopes-Bezerra L.M."/>
            <person name="Vasconcelos A.T."/>
            <person name="Felipe M.S."/>
        </authorList>
    </citation>
    <scope>NUCLEOTIDE SEQUENCE [LARGE SCALE GENOMIC DNA]</scope>
    <source>
        <strain evidence="7 8">5110</strain>
    </source>
</reference>
<organism evidence="7 8">
    <name type="scientific">Sporothrix brasiliensis 5110</name>
    <dbReference type="NCBI Taxonomy" id="1398154"/>
    <lineage>
        <taxon>Eukaryota</taxon>
        <taxon>Fungi</taxon>
        <taxon>Dikarya</taxon>
        <taxon>Ascomycota</taxon>
        <taxon>Pezizomycotina</taxon>
        <taxon>Sordariomycetes</taxon>
        <taxon>Sordariomycetidae</taxon>
        <taxon>Ophiostomatales</taxon>
        <taxon>Ophiostomataceae</taxon>
        <taxon>Sporothrix</taxon>
    </lineage>
</organism>
<accession>A0A0C2FDS0</accession>
<dbReference type="EMBL" id="AWTV01000009">
    <property type="protein sequence ID" value="KIH89268.1"/>
    <property type="molecule type" value="Genomic_DNA"/>
</dbReference>
<sequence length="251" mass="26897">MTSGMSVSVVEHPPVAPFSSHSARPVVMSRPQVGIERLPARRLTNEPRESMNCKSCRKRKKRGPKTDILEALLKRVDGLEQKLKEKGGDEAGAEGSEAGGAGSGSGSGISPSSDESPGAAATTTALSGDSSTASRSKAAAADDPATEKPRKQSTTNGPEMPAPAVPMKPDTELSSFQQQQHKTPPVQVDTLLHTYFTRSHAKPFHILDESSFRQRLQLDIHLIQTATKQQSVLAKTTPYAPARKLTLMNHQ</sequence>
<dbReference type="Proteomes" id="UP000031575">
    <property type="component" value="Unassembled WGS sequence"/>
</dbReference>
<evidence type="ECO:0000256" key="2">
    <source>
        <dbReference type="ARBA" id="ARBA00022723"/>
    </source>
</evidence>
<evidence type="ECO:0000256" key="1">
    <source>
        <dbReference type="ARBA" id="ARBA00004123"/>
    </source>
</evidence>
<evidence type="ECO:0000256" key="6">
    <source>
        <dbReference type="SAM" id="MobiDB-lite"/>
    </source>
</evidence>
<dbReference type="RefSeq" id="XP_040617278.1">
    <property type="nucleotide sequence ID" value="XM_040765703.1"/>
</dbReference>
<feature type="compositionally biased region" description="Low complexity" evidence="6">
    <location>
        <begin position="129"/>
        <end position="143"/>
    </location>
</feature>
<dbReference type="PANTHER" id="PTHR47338">
    <property type="entry name" value="ZN(II)2CYS6 TRANSCRIPTION FACTOR (EUROFUNG)-RELATED"/>
    <property type="match status" value="1"/>
</dbReference>
<proteinExistence type="predicted"/>
<evidence type="ECO:0000256" key="4">
    <source>
        <dbReference type="ARBA" id="ARBA00023163"/>
    </source>
</evidence>
<comment type="subcellular location">
    <subcellularLocation>
        <location evidence="1">Nucleus</location>
    </subcellularLocation>
</comment>
<feature type="compositionally biased region" description="Gly residues" evidence="6">
    <location>
        <begin position="97"/>
        <end position="107"/>
    </location>
</feature>
<dbReference type="GO" id="GO:0005634">
    <property type="term" value="C:nucleus"/>
    <property type="evidence" value="ECO:0007669"/>
    <property type="project" value="UniProtKB-SubCell"/>
</dbReference>
<feature type="region of interest" description="Disordered" evidence="6">
    <location>
        <begin position="80"/>
        <end position="184"/>
    </location>
</feature>
<evidence type="ECO:0000313" key="7">
    <source>
        <dbReference type="EMBL" id="KIH89268.1"/>
    </source>
</evidence>
<dbReference type="GeneID" id="63680624"/>